<name>A0A812IF67_9DINO</name>
<reference evidence="4" key="1">
    <citation type="submission" date="2021-02" db="EMBL/GenBank/DDBJ databases">
        <authorList>
            <person name="Dougan E. K."/>
            <person name="Rhodes N."/>
            <person name="Thang M."/>
            <person name="Chan C."/>
        </authorList>
    </citation>
    <scope>NUCLEOTIDE SEQUENCE</scope>
</reference>
<keyword evidence="5" id="KW-1185">Reference proteome</keyword>
<keyword evidence="2 3" id="KW-0040">ANK repeat</keyword>
<dbReference type="InterPro" id="IPR036770">
    <property type="entry name" value="Ankyrin_rpt-contain_sf"/>
</dbReference>
<dbReference type="AlphaFoldDB" id="A0A812IF67"/>
<feature type="repeat" description="ANK" evidence="3">
    <location>
        <begin position="105"/>
        <end position="126"/>
    </location>
</feature>
<dbReference type="SUPFAM" id="SSF48403">
    <property type="entry name" value="Ankyrin repeat"/>
    <property type="match status" value="1"/>
</dbReference>
<dbReference type="PROSITE" id="PS50297">
    <property type="entry name" value="ANK_REP_REGION"/>
    <property type="match status" value="1"/>
</dbReference>
<evidence type="ECO:0000313" key="5">
    <source>
        <dbReference type="Proteomes" id="UP000604046"/>
    </source>
</evidence>
<evidence type="ECO:0000256" key="3">
    <source>
        <dbReference type="PROSITE-ProRule" id="PRU00023"/>
    </source>
</evidence>
<protein>
    <submittedName>
        <fullName evidence="4">KRIT1 protein</fullName>
    </submittedName>
</protein>
<organism evidence="4 5">
    <name type="scientific">Symbiodinium natans</name>
    <dbReference type="NCBI Taxonomy" id="878477"/>
    <lineage>
        <taxon>Eukaryota</taxon>
        <taxon>Sar</taxon>
        <taxon>Alveolata</taxon>
        <taxon>Dinophyceae</taxon>
        <taxon>Suessiales</taxon>
        <taxon>Symbiodiniaceae</taxon>
        <taxon>Symbiodinium</taxon>
    </lineage>
</organism>
<sequence length="170" mass="18290">MDCLPQRPPGRIIRQVPQIEEAAARLKELQETDEVEAAQSLLVRMVSIDEASFCSVFPHAQPETLQMPDIMGRTLLHYAAALGKLSALSLLLASDAVDPNARDDVGDTPLHLAAGNGERGTCELLLGHPRVDRTVQDDLGRTALDVAHSAAAHYFATEAVHALARKALAI</sequence>
<accession>A0A812IF67</accession>
<proteinExistence type="predicted"/>
<evidence type="ECO:0000313" key="4">
    <source>
        <dbReference type="EMBL" id="CAE7036200.1"/>
    </source>
</evidence>
<dbReference type="OrthoDB" id="20872at2759"/>
<comment type="caution">
    <text evidence="4">The sequence shown here is derived from an EMBL/GenBank/DDBJ whole genome shotgun (WGS) entry which is preliminary data.</text>
</comment>
<dbReference type="Pfam" id="PF12796">
    <property type="entry name" value="Ank_2"/>
    <property type="match status" value="1"/>
</dbReference>
<evidence type="ECO:0000256" key="2">
    <source>
        <dbReference type="ARBA" id="ARBA00023043"/>
    </source>
</evidence>
<dbReference type="EMBL" id="CAJNDS010000269">
    <property type="protein sequence ID" value="CAE7036200.1"/>
    <property type="molecule type" value="Genomic_DNA"/>
</dbReference>
<gene>
    <name evidence="4" type="primary">KRIT1</name>
    <name evidence="4" type="ORF">SNAT2548_LOCUS4395</name>
</gene>
<dbReference type="PROSITE" id="PS50088">
    <property type="entry name" value="ANK_REPEAT"/>
    <property type="match status" value="2"/>
</dbReference>
<dbReference type="Gene3D" id="1.25.40.20">
    <property type="entry name" value="Ankyrin repeat-containing domain"/>
    <property type="match status" value="1"/>
</dbReference>
<evidence type="ECO:0000256" key="1">
    <source>
        <dbReference type="ARBA" id="ARBA00022737"/>
    </source>
</evidence>
<dbReference type="InterPro" id="IPR002110">
    <property type="entry name" value="Ankyrin_rpt"/>
</dbReference>
<dbReference type="Proteomes" id="UP000604046">
    <property type="component" value="Unassembled WGS sequence"/>
</dbReference>
<dbReference type="SMART" id="SM00248">
    <property type="entry name" value="ANK"/>
    <property type="match status" value="2"/>
</dbReference>
<dbReference type="PANTHER" id="PTHR24198">
    <property type="entry name" value="ANKYRIN REPEAT AND PROTEIN KINASE DOMAIN-CONTAINING PROTEIN"/>
    <property type="match status" value="1"/>
</dbReference>
<keyword evidence="1" id="KW-0677">Repeat</keyword>
<dbReference type="PANTHER" id="PTHR24198:SF165">
    <property type="entry name" value="ANKYRIN REPEAT-CONTAINING PROTEIN-RELATED"/>
    <property type="match status" value="1"/>
</dbReference>
<feature type="repeat" description="ANK" evidence="3">
    <location>
        <begin position="71"/>
        <end position="104"/>
    </location>
</feature>